<evidence type="ECO:0000313" key="2">
    <source>
        <dbReference type="Proteomes" id="UP000032049"/>
    </source>
</evidence>
<dbReference type="OrthoDB" id="981414at2"/>
<dbReference type="InterPro" id="IPR046508">
    <property type="entry name" value="DUF6686"/>
</dbReference>
<dbReference type="AlphaFoldDB" id="A0A0D0GLD6"/>
<reference evidence="1 2" key="1">
    <citation type="submission" date="2015-01" db="EMBL/GenBank/DDBJ databases">
        <title>Draft genome sequence of Pedobacter sp. NL19 isolated from sludge of an effluent treatment pond in an abandoned uranium mine.</title>
        <authorList>
            <person name="Santos T."/>
            <person name="Caetano T."/>
            <person name="Covas C."/>
            <person name="Cruz A."/>
            <person name="Mendo S."/>
        </authorList>
    </citation>
    <scope>NUCLEOTIDE SEQUENCE [LARGE SCALE GENOMIC DNA]</scope>
    <source>
        <strain evidence="1 2">NL19</strain>
    </source>
</reference>
<name>A0A0D0GLD6_9SPHI</name>
<organism evidence="1 2">
    <name type="scientific">Pedobacter lusitanus</name>
    <dbReference type="NCBI Taxonomy" id="1503925"/>
    <lineage>
        <taxon>Bacteria</taxon>
        <taxon>Pseudomonadati</taxon>
        <taxon>Bacteroidota</taxon>
        <taxon>Sphingobacteriia</taxon>
        <taxon>Sphingobacteriales</taxon>
        <taxon>Sphingobacteriaceae</taxon>
        <taxon>Pedobacter</taxon>
    </lineage>
</organism>
<comment type="caution">
    <text evidence="1">The sequence shown here is derived from an EMBL/GenBank/DDBJ whole genome shotgun (WGS) entry which is preliminary data.</text>
</comment>
<sequence length="90" mass="10594">MFYIWHNNLMLSLSPDDFFNFKNIIENTSFDETSMPFPDKKERVLLPTPDQDISFAFTNEELKSFRTLLNEAVFMKEVYSLMGTEPGTNR</sequence>
<proteinExistence type="predicted"/>
<dbReference type="Pfam" id="PF20391">
    <property type="entry name" value="DUF6686"/>
    <property type="match status" value="1"/>
</dbReference>
<gene>
    <name evidence="1" type="ORF">TH53_06025</name>
</gene>
<dbReference type="EMBL" id="JXRA01000025">
    <property type="protein sequence ID" value="KIO78047.1"/>
    <property type="molecule type" value="Genomic_DNA"/>
</dbReference>
<dbReference type="Proteomes" id="UP000032049">
    <property type="component" value="Unassembled WGS sequence"/>
</dbReference>
<keyword evidence="2" id="KW-1185">Reference proteome</keyword>
<accession>A0A0D0GLD6</accession>
<protein>
    <submittedName>
        <fullName evidence="1">Contig25, whole genome shotgun sequence</fullName>
    </submittedName>
</protein>
<evidence type="ECO:0000313" key="1">
    <source>
        <dbReference type="EMBL" id="KIO78047.1"/>
    </source>
</evidence>